<dbReference type="SMART" id="SM00380">
    <property type="entry name" value="AP2"/>
    <property type="match status" value="1"/>
</dbReference>
<keyword evidence="2" id="KW-0936">Ethylene signaling pathway</keyword>
<dbReference type="Gene3D" id="3.30.730.10">
    <property type="entry name" value="AP2/ERF domain"/>
    <property type="match status" value="1"/>
</dbReference>
<feature type="domain" description="AP2/ERF" evidence="9">
    <location>
        <begin position="50"/>
        <end position="107"/>
    </location>
</feature>
<dbReference type="GO" id="GO:0005634">
    <property type="term" value="C:nucleus"/>
    <property type="evidence" value="ECO:0007669"/>
    <property type="project" value="UniProtKB-SubCell"/>
</dbReference>
<dbReference type="GO" id="GO:0009873">
    <property type="term" value="P:ethylene-activated signaling pathway"/>
    <property type="evidence" value="ECO:0007669"/>
    <property type="project" value="UniProtKB-KW"/>
</dbReference>
<dbReference type="PRINTS" id="PR00367">
    <property type="entry name" value="ETHRSPELEMNT"/>
</dbReference>
<name>A0A328E9Y0_9ASTE</name>
<dbReference type="AlphaFoldDB" id="A0A328E9Y0"/>
<dbReference type="Pfam" id="PF00847">
    <property type="entry name" value="AP2"/>
    <property type="match status" value="1"/>
</dbReference>
<feature type="region of interest" description="Disordered" evidence="8">
    <location>
        <begin position="151"/>
        <end position="186"/>
    </location>
</feature>
<evidence type="ECO:0000313" key="10">
    <source>
        <dbReference type="EMBL" id="RAL53311.1"/>
    </source>
</evidence>
<evidence type="ECO:0000256" key="2">
    <source>
        <dbReference type="ARBA" id="ARBA00022745"/>
    </source>
</evidence>
<keyword evidence="3" id="KW-0611">Plant defense</keyword>
<keyword evidence="11" id="KW-1185">Reference proteome</keyword>
<dbReference type="SUPFAM" id="SSF54171">
    <property type="entry name" value="DNA-binding domain"/>
    <property type="match status" value="1"/>
</dbReference>
<dbReference type="FunFam" id="3.30.730.10:FF:000001">
    <property type="entry name" value="Ethylene-responsive transcription factor 2"/>
    <property type="match status" value="1"/>
</dbReference>
<dbReference type="CDD" id="cd00018">
    <property type="entry name" value="AP2"/>
    <property type="match status" value="1"/>
</dbReference>
<evidence type="ECO:0000256" key="4">
    <source>
        <dbReference type="ARBA" id="ARBA00023015"/>
    </source>
</evidence>
<evidence type="ECO:0000259" key="9">
    <source>
        <dbReference type="PROSITE" id="PS51032"/>
    </source>
</evidence>
<dbReference type="InterPro" id="IPR016177">
    <property type="entry name" value="DNA-bd_dom_sf"/>
</dbReference>
<dbReference type="GO" id="GO:0006952">
    <property type="term" value="P:defense response"/>
    <property type="evidence" value="ECO:0007669"/>
    <property type="project" value="UniProtKB-KW"/>
</dbReference>
<protein>
    <recommendedName>
        <fullName evidence="9">AP2/ERF domain-containing protein</fullName>
    </recommendedName>
</protein>
<accession>A0A328E9Y0</accession>
<dbReference type="EMBL" id="NQVE01000027">
    <property type="protein sequence ID" value="RAL53311.1"/>
    <property type="molecule type" value="Genomic_DNA"/>
</dbReference>
<keyword evidence="4" id="KW-0805">Transcription regulation</keyword>
<evidence type="ECO:0000256" key="3">
    <source>
        <dbReference type="ARBA" id="ARBA00022821"/>
    </source>
</evidence>
<dbReference type="Proteomes" id="UP000249390">
    <property type="component" value="Unassembled WGS sequence"/>
</dbReference>
<dbReference type="InterPro" id="IPR036955">
    <property type="entry name" value="AP2/ERF_dom_sf"/>
</dbReference>
<dbReference type="PANTHER" id="PTHR31677:SF245">
    <property type="entry name" value="ETHYLENE-RESPONSIVE TRANSCRIPTION FACTOR ESR1"/>
    <property type="match status" value="1"/>
</dbReference>
<evidence type="ECO:0000313" key="11">
    <source>
        <dbReference type="Proteomes" id="UP000249390"/>
    </source>
</evidence>
<comment type="caution">
    <text evidence="10">The sequence shown here is derived from an EMBL/GenBank/DDBJ whole genome shotgun (WGS) entry which is preliminary data.</text>
</comment>
<dbReference type="InterPro" id="IPR001471">
    <property type="entry name" value="AP2/ERF_dom"/>
</dbReference>
<sequence length="308" mass="33243">MDEAIFKMLAGNPTDFSAAPAAPTPSLSRRCTSVRRANRDGSSTVVGGVKYRGVRRRPWGRFAAEIRDPISKERRWLGTYDTAEEAACAYDAAARAMRGARARTNFFYPPSPPPPLHSAFLHRPMLTSLNSDVSMDSYPINNTPSPYFLSQISSSSSHSGNNSIYTPPTCTASPPSPKPPTTTTFDQSEEIFSSGSDFFQSPLSKSGLLEDVVNAFLPKPQPSKSGLLEDIVVSGYLPKSQPSPPLSAGDGCDQNGVLVGVTGDHFEGGDFRSFSYDTAPFHFSGEFPAWSGGEGGVWDYLTGKQQHI</sequence>
<dbReference type="GO" id="GO:0003700">
    <property type="term" value="F:DNA-binding transcription factor activity"/>
    <property type="evidence" value="ECO:0007669"/>
    <property type="project" value="InterPro"/>
</dbReference>
<evidence type="ECO:0000256" key="8">
    <source>
        <dbReference type="SAM" id="MobiDB-lite"/>
    </source>
</evidence>
<dbReference type="PANTHER" id="PTHR31677">
    <property type="entry name" value="AP2 DOMAIN CLASS TRANSCRIPTION FACTOR"/>
    <property type="match status" value="1"/>
</dbReference>
<reference evidence="10 11" key="1">
    <citation type="submission" date="2018-06" db="EMBL/GenBank/DDBJ databases">
        <title>The Genome of Cuscuta australis (Dodder) Provides Insight into the Evolution of Plant Parasitism.</title>
        <authorList>
            <person name="Liu H."/>
        </authorList>
    </citation>
    <scope>NUCLEOTIDE SEQUENCE [LARGE SCALE GENOMIC DNA]</scope>
    <source>
        <strain evidence="11">cv. Yunnan</strain>
        <tissue evidence="10">Vines</tissue>
    </source>
</reference>
<keyword evidence="5" id="KW-0238">DNA-binding</keyword>
<evidence type="ECO:0000256" key="1">
    <source>
        <dbReference type="ARBA" id="ARBA00004123"/>
    </source>
</evidence>
<evidence type="ECO:0000256" key="5">
    <source>
        <dbReference type="ARBA" id="ARBA00023125"/>
    </source>
</evidence>
<evidence type="ECO:0000256" key="6">
    <source>
        <dbReference type="ARBA" id="ARBA00023163"/>
    </source>
</evidence>
<organism evidence="10 11">
    <name type="scientific">Cuscuta australis</name>
    <dbReference type="NCBI Taxonomy" id="267555"/>
    <lineage>
        <taxon>Eukaryota</taxon>
        <taxon>Viridiplantae</taxon>
        <taxon>Streptophyta</taxon>
        <taxon>Embryophyta</taxon>
        <taxon>Tracheophyta</taxon>
        <taxon>Spermatophyta</taxon>
        <taxon>Magnoliopsida</taxon>
        <taxon>eudicotyledons</taxon>
        <taxon>Gunneridae</taxon>
        <taxon>Pentapetalae</taxon>
        <taxon>asterids</taxon>
        <taxon>lamiids</taxon>
        <taxon>Solanales</taxon>
        <taxon>Convolvulaceae</taxon>
        <taxon>Cuscuteae</taxon>
        <taxon>Cuscuta</taxon>
        <taxon>Cuscuta subgen. Grammica</taxon>
        <taxon>Cuscuta sect. Cleistogrammica</taxon>
    </lineage>
</organism>
<keyword evidence="6" id="KW-0804">Transcription</keyword>
<comment type="subcellular location">
    <subcellularLocation>
        <location evidence="1">Nucleus</location>
    </subcellularLocation>
</comment>
<feature type="compositionally biased region" description="Low complexity" evidence="8">
    <location>
        <begin position="151"/>
        <end position="173"/>
    </location>
</feature>
<keyword evidence="7" id="KW-0539">Nucleus</keyword>
<evidence type="ECO:0000256" key="7">
    <source>
        <dbReference type="ARBA" id="ARBA00023242"/>
    </source>
</evidence>
<dbReference type="PROSITE" id="PS51032">
    <property type="entry name" value="AP2_ERF"/>
    <property type="match status" value="1"/>
</dbReference>
<proteinExistence type="predicted"/>
<dbReference type="GO" id="GO:0003677">
    <property type="term" value="F:DNA binding"/>
    <property type="evidence" value="ECO:0007669"/>
    <property type="project" value="UniProtKB-KW"/>
</dbReference>
<gene>
    <name evidence="10" type="ORF">DM860_006983</name>
</gene>